<feature type="transmembrane region" description="Helical" evidence="6">
    <location>
        <begin position="251"/>
        <end position="268"/>
    </location>
</feature>
<keyword evidence="2" id="KW-1003">Cell membrane</keyword>
<reference evidence="7 8" key="1">
    <citation type="submission" date="2019-03" db="EMBL/GenBank/DDBJ databases">
        <title>Luteimonas zhaokaii sp.nov., isolated from the rectal contents of Plateau pika in Yushu, Qinghai Province, China.</title>
        <authorList>
            <person name="Zhang G."/>
        </authorList>
    </citation>
    <scope>NUCLEOTIDE SEQUENCE [LARGE SCALE GENOMIC DNA]</scope>
    <source>
        <strain evidence="7 8">B9</strain>
    </source>
</reference>
<feature type="transmembrane region" description="Helical" evidence="6">
    <location>
        <begin position="280"/>
        <end position="297"/>
    </location>
</feature>
<keyword evidence="5 6" id="KW-0472">Membrane</keyword>
<keyword evidence="8" id="KW-1185">Reference proteome</keyword>
<dbReference type="GO" id="GO:0005886">
    <property type="term" value="C:plasma membrane"/>
    <property type="evidence" value="ECO:0007669"/>
    <property type="project" value="UniProtKB-SubCell"/>
</dbReference>
<gene>
    <name evidence="7" type="ORF">E2F46_08540</name>
</gene>
<sequence>MPRSVRIPHTLVLLFGIMVLALVATWLLPQGSFQTAPNEAGRMMVVPGSYEVHAERVWLSPAALFTAVPRALADAQAIIFFLLIVGGAIAVLRATGVIDALLGWLLKRIGHNPALLIIFGTAAFAAGSGTLGVSTEYIPFALVLVSLCAAMRLDAMTAMGVMIGGYCVGYGVAWTNPYTVVVAQGIAELPPGSGLWFRLALFVPFVAIVVHHVWRYARKVAADPSASLMAGVDTPGRDEAFEYPAFNGRHTLIGVVVLVALVAMVYGISQRGWYLDELGAIWLAVALLAGVIGGLGLDDTAKKFAAGAAELAVVALLVGFARSIALILEDGQVLHTIVHGASIPLGWVGTELAAVGMLLMQTLINFFVPSGSGQAFATMPIMAPLADVVGIERQVAVLAFQFGDGFSNMLLPTNIILMAILGIAGISYDRWFRFAWPLLLKLMLAAAAALVIAVWIGYA</sequence>
<feature type="transmembrane region" description="Helical" evidence="6">
    <location>
        <begin position="406"/>
        <end position="426"/>
    </location>
</feature>
<keyword evidence="3 6" id="KW-0812">Transmembrane</keyword>
<comment type="caution">
    <text evidence="7">The sequence shown here is derived from an EMBL/GenBank/DDBJ whole genome shotgun (WGS) entry which is preliminary data.</text>
</comment>
<protein>
    <submittedName>
        <fullName evidence="7">YfcC family protein</fullName>
    </submittedName>
</protein>
<evidence type="ECO:0000256" key="4">
    <source>
        <dbReference type="ARBA" id="ARBA00022989"/>
    </source>
</evidence>
<dbReference type="EMBL" id="SMTF01000005">
    <property type="protein sequence ID" value="TDK24328.1"/>
    <property type="molecule type" value="Genomic_DNA"/>
</dbReference>
<evidence type="ECO:0000256" key="3">
    <source>
        <dbReference type="ARBA" id="ARBA00022692"/>
    </source>
</evidence>
<proteinExistence type="predicted"/>
<evidence type="ECO:0000256" key="1">
    <source>
        <dbReference type="ARBA" id="ARBA00004651"/>
    </source>
</evidence>
<evidence type="ECO:0000313" key="8">
    <source>
        <dbReference type="Proteomes" id="UP000294796"/>
    </source>
</evidence>
<feature type="transmembrane region" description="Helical" evidence="6">
    <location>
        <begin position="114"/>
        <end position="131"/>
    </location>
</feature>
<feature type="transmembrane region" description="Helical" evidence="6">
    <location>
        <begin position="304"/>
        <end position="325"/>
    </location>
</feature>
<feature type="transmembrane region" description="Helical" evidence="6">
    <location>
        <begin position="158"/>
        <end position="175"/>
    </location>
</feature>
<dbReference type="PANTHER" id="PTHR43652">
    <property type="entry name" value="BASIC AMINO ACID ANTIPORTER YFCC-RELATED"/>
    <property type="match status" value="1"/>
</dbReference>
<name>A0A4R5TSC1_9GAMM</name>
<keyword evidence="4 6" id="KW-1133">Transmembrane helix</keyword>
<feature type="transmembrane region" description="Helical" evidence="6">
    <location>
        <begin position="78"/>
        <end position="102"/>
    </location>
</feature>
<feature type="transmembrane region" description="Helical" evidence="6">
    <location>
        <begin position="337"/>
        <end position="359"/>
    </location>
</feature>
<dbReference type="InterPro" id="IPR018385">
    <property type="entry name" value="C4_dicarb_anaerob_car-like"/>
</dbReference>
<feature type="transmembrane region" description="Helical" evidence="6">
    <location>
        <begin position="366"/>
        <end position="386"/>
    </location>
</feature>
<comment type="subcellular location">
    <subcellularLocation>
        <location evidence="1">Cell membrane</location>
        <topology evidence="1">Multi-pass membrane protein</topology>
    </subcellularLocation>
</comment>
<dbReference type="Pfam" id="PF03606">
    <property type="entry name" value="DcuC"/>
    <property type="match status" value="1"/>
</dbReference>
<organism evidence="7 8">
    <name type="scientific">Luteimonas aestuarii</name>
    <dbReference type="NCBI Taxonomy" id="453837"/>
    <lineage>
        <taxon>Bacteria</taxon>
        <taxon>Pseudomonadati</taxon>
        <taxon>Pseudomonadota</taxon>
        <taxon>Gammaproteobacteria</taxon>
        <taxon>Lysobacterales</taxon>
        <taxon>Lysobacteraceae</taxon>
        <taxon>Luteimonas</taxon>
    </lineage>
</organism>
<feature type="transmembrane region" description="Helical" evidence="6">
    <location>
        <begin position="137"/>
        <end position="153"/>
    </location>
</feature>
<dbReference type="AlphaFoldDB" id="A0A4R5TSC1"/>
<dbReference type="PANTHER" id="PTHR43652:SF2">
    <property type="entry name" value="BASIC AMINO ACID ANTIPORTER YFCC-RELATED"/>
    <property type="match status" value="1"/>
</dbReference>
<evidence type="ECO:0000256" key="5">
    <source>
        <dbReference type="ARBA" id="ARBA00023136"/>
    </source>
</evidence>
<accession>A0A4R5TSC1</accession>
<dbReference type="InterPro" id="IPR051679">
    <property type="entry name" value="DASS-Related_Transporters"/>
</dbReference>
<feature type="transmembrane region" description="Helical" evidence="6">
    <location>
        <begin position="438"/>
        <end position="458"/>
    </location>
</feature>
<feature type="transmembrane region" description="Helical" evidence="6">
    <location>
        <begin position="195"/>
        <end position="214"/>
    </location>
</feature>
<evidence type="ECO:0000256" key="2">
    <source>
        <dbReference type="ARBA" id="ARBA00022475"/>
    </source>
</evidence>
<evidence type="ECO:0000313" key="7">
    <source>
        <dbReference type="EMBL" id="TDK24328.1"/>
    </source>
</evidence>
<feature type="transmembrane region" description="Helical" evidence="6">
    <location>
        <begin position="7"/>
        <end position="28"/>
    </location>
</feature>
<dbReference type="RefSeq" id="WP_133321661.1">
    <property type="nucleotide sequence ID" value="NZ_SMTF01000005.1"/>
</dbReference>
<dbReference type="OrthoDB" id="255482at2"/>
<dbReference type="Proteomes" id="UP000294796">
    <property type="component" value="Unassembled WGS sequence"/>
</dbReference>
<evidence type="ECO:0000256" key="6">
    <source>
        <dbReference type="SAM" id="Phobius"/>
    </source>
</evidence>